<dbReference type="Pfam" id="PF07224">
    <property type="entry name" value="Chlorophyllase"/>
    <property type="match status" value="1"/>
</dbReference>
<dbReference type="InterPro" id="IPR029058">
    <property type="entry name" value="AB_hydrolase_fold"/>
</dbReference>
<keyword evidence="2" id="KW-0442">Lipid degradation</keyword>
<dbReference type="Proteomes" id="UP000678016">
    <property type="component" value="Chromosome"/>
</dbReference>
<organism evidence="4 5">
    <name type="scientific">Nocardiopsis akebiae</name>
    <dbReference type="NCBI Taxonomy" id="2831968"/>
    <lineage>
        <taxon>Bacteria</taxon>
        <taxon>Bacillati</taxon>
        <taxon>Actinomycetota</taxon>
        <taxon>Actinomycetes</taxon>
        <taxon>Streptosporangiales</taxon>
        <taxon>Nocardiopsidaceae</taxon>
        <taxon>Nocardiopsis</taxon>
    </lineage>
</organism>
<keyword evidence="3" id="KW-0443">Lipid metabolism</keyword>
<dbReference type="PANTHER" id="PTHR10272">
    <property type="entry name" value="PLATELET-ACTIVATING FACTOR ACETYLHYDROLASE"/>
    <property type="match status" value="1"/>
</dbReference>
<dbReference type="EMBL" id="CP074132">
    <property type="protein sequence ID" value="QUX26814.1"/>
    <property type="molecule type" value="Genomic_DNA"/>
</dbReference>
<name>A0ABX8BXM0_9ACTN</name>
<evidence type="ECO:0000256" key="1">
    <source>
        <dbReference type="ARBA" id="ARBA00022801"/>
    </source>
</evidence>
<dbReference type="Gene3D" id="3.40.50.1820">
    <property type="entry name" value="alpha/beta hydrolase"/>
    <property type="match status" value="1"/>
</dbReference>
<evidence type="ECO:0000313" key="5">
    <source>
        <dbReference type="Proteomes" id="UP000678016"/>
    </source>
</evidence>
<dbReference type="RefSeq" id="WP_212639915.1">
    <property type="nucleotide sequence ID" value="NZ_CP074132.1"/>
</dbReference>
<proteinExistence type="predicted"/>
<reference evidence="5" key="1">
    <citation type="submission" date="2021-05" db="EMBL/GenBank/DDBJ databases">
        <title>Direct Submission.</title>
        <authorList>
            <person name="Li K."/>
            <person name="Gao J."/>
        </authorList>
    </citation>
    <scope>NUCLEOTIDE SEQUENCE [LARGE SCALE GENOMIC DNA]</scope>
    <source>
        <strain evidence="5">HDS12</strain>
    </source>
</reference>
<accession>A0ABX8BXM0</accession>
<dbReference type="PANTHER" id="PTHR10272:SF0">
    <property type="entry name" value="PLATELET-ACTIVATING FACTOR ACETYLHYDROLASE"/>
    <property type="match status" value="1"/>
</dbReference>
<evidence type="ECO:0000313" key="4">
    <source>
        <dbReference type="EMBL" id="QUX26814.1"/>
    </source>
</evidence>
<keyword evidence="1 4" id="KW-0378">Hydrolase</keyword>
<protein>
    <submittedName>
        <fullName evidence="4">Alpha/beta fold hydrolase</fullName>
    </submittedName>
</protein>
<dbReference type="InterPro" id="IPR017395">
    <property type="entry name" value="Chlorophyllase-like"/>
</dbReference>
<gene>
    <name evidence="4" type="ORF">KGD83_15645</name>
</gene>
<evidence type="ECO:0000256" key="2">
    <source>
        <dbReference type="ARBA" id="ARBA00022963"/>
    </source>
</evidence>
<keyword evidence="5" id="KW-1185">Reference proteome</keyword>
<sequence>MTASTTAAPDAALSTPAPVVSVKPVTLKAPERGADLRVRVSAPASGSALPIIVFSHGFGSSLEAYGPLTDFWAAHGFAVIQPTHLDSRTVGLAQGDPRSPRLWRLRVDDMKRILDHLDLLEAAVPGLSGRLDRGRIAAVGHSFGGQTAAILLGLRVTDPETGTAEDLSDPRVRAGVLMATAGEGGDHLTPYAAENLPWLRGVDFSHLTPPALVVAGDEDELPVTTRGPEWITEPYTLSPGRKSLLTVFGGEHSLGGIAGYEAKETTDENPDRLSLVRRTTWAYLRHALGVEDASWGSVQRSLAQGTDRLGRIESK</sequence>
<dbReference type="SUPFAM" id="SSF53474">
    <property type="entry name" value="alpha/beta-Hydrolases"/>
    <property type="match status" value="1"/>
</dbReference>
<dbReference type="GO" id="GO:0016787">
    <property type="term" value="F:hydrolase activity"/>
    <property type="evidence" value="ECO:0007669"/>
    <property type="project" value="UniProtKB-KW"/>
</dbReference>
<evidence type="ECO:0000256" key="3">
    <source>
        <dbReference type="ARBA" id="ARBA00023098"/>
    </source>
</evidence>